<proteinExistence type="predicted"/>
<comment type="caution">
    <text evidence="3">The sequence shown here is derived from an EMBL/GenBank/DDBJ whole genome shotgun (WGS) entry which is preliminary data.</text>
</comment>
<feature type="region of interest" description="Disordered" evidence="1">
    <location>
        <begin position="1"/>
        <end position="28"/>
    </location>
</feature>
<dbReference type="PANTHER" id="PTHR35041:SF6">
    <property type="entry name" value="FORMYLMETHIONINE DEFORMYLASE-LIKE PROTEIN-RELATED"/>
    <property type="match status" value="1"/>
</dbReference>
<protein>
    <recommendedName>
        <fullName evidence="5">Transmembrane protein</fullName>
    </recommendedName>
</protein>
<feature type="transmembrane region" description="Helical" evidence="2">
    <location>
        <begin position="173"/>
        <end position="195"/>
    </location>
</feature>
<evidence type="ECO:0000256" key="1">
    <source>
        <dbReference type="SAM" id="MobiDB-lite"/>
    </source>
</evidence>
<organism evidence="3 4">
    <name type="scientific">Discina gigas</name>
    <dbReference type="NCBI Taxonomy" id="1032678"/>
    <lineage>
        <taxon>Eukaryota</taxon>
        <taxon>Fungi</taxon>
        <taxon>Dikarya</taxon>
        <taxon>Ascomycota</taxon>
        <taxon>Pezizomycotina</taxon>
        <taxon>Pezizomycetes</taxon>
        <taxon>Pezizales</taxon>
        <taxon>Discinaceae</taxon>
        <taxon>Discina</taxon>
    </lineage>
</organism>
<gene>
    <name evidence="3" type="ORF">Q9L58_005891</name>
</gene>
<dbReference type="Proteomes" id="UP001447188">
    <property type="component" value="Unassembled WGS sequence"/>
</dbReference>
<feature type="transmembrane region" description="Helical" evidence="2">
    <location>
        <begin position="107"/>
        <end position="130"/>
    </location>
</feature>
<evidence type="ECO:0008006" key="5">
    <source>
        <dbReference type="Google" id="ProtNLM"/>
    </source>
</evidence>
<name>A0ABR3GGU7_9PEZI</name>
<sequence>MHDTDSVSPRDPDSADDPVSRLLPESSVLSPKYRADEKHGFTRTWLATSSSVRPNRDPTRIEWGIHWYTPVSIFLLLLAGTATAIAHHLFYRYLDNSLVGGEVKQRWSLWIGSGLSFLTKVMLTAALGIARTQWVWMTLRSEWFTLDGIDALFGIVSDPALFLNWRMIKKAKVATIMAIGMWMFPLAAILTPGTISVHTVPLTHTVACSVPSLLFGFDRNSTATIPAWSELARNVTVVGFLTLENMMILTSITPLVRRSMSLPAYSGIIANLRELPRADLPSPTTVGALCGANCTYTVEFLGPTIICKEFTDWSNSRWDNSIEFMAGSFYMGDSTSLSSDYGTILVGIELPDRKRYPSVYVGCQSGSAHYTVKHVIEERNFLQPSISKVEIAPPIVFPFHTSAESVQYYPHTALLTLLYEIVNGEMTTGSMPNSPSANSVLSDVIYTDPSKIGAAIETMAHTMVVSLIAAGVPMEGDGNVLDVAAIQETNCTISENITLYVYSSGTLLIVYGLAVSSALVTSVAGFIALRHNGMASNRSVSTFIRTTRNRTLDDCIVGADCLGGDVMSSELAKVKLQFGALKARGTAPFALGVKGEIGPIKRD</sequence>
<evidence type="ECO:0000256" key="2">
    <source>
        <dbReference type="SAM" id="Phobius"/>
    </source>
</evidence>
<keyword evidence="4" id="KW-1185">Reference proteome</keyword>
<keyword evidence="2" id="KW-0812">Transmembrane</keyword>
<dbReference type="EMBL" id="JBBBZM010000076">
    <property type="protein sequence ID" value="KAL0635166.1"/>
    <property type="molecule type" value="Genomic_DNA"/>
</dbReference>
<feature type="transmembrane region" description="Helical" evidence="2">
    <location>
        <begin position="499"/>
        <end position="529"/>
    </location>
</feature>
<accession>A0ABR3GGU7</accession>
<reference evidence="3 4" key="1">
    <citation type="submission" date="2024-02" db="EMBL/GenBank/DDBJ databases">
        <title>Discinaceae phylogenomics.</title>
        <authorList>
            <person name="Dirks A.C."/>
            <person name="James T.Y."/>
        </authorList>
    </citation>
    <scope>NUCLEOTIDE SEQUENCE [LARGE SCALE GENOMIC DNA]</scope>
    <source>
        <strain evidence="3 4">ACD0624</strain>
    </source>
</reference>
<evidence type="ECO:0000313" key="4">
    <source>
        <dbReference type="Proteomes" id="UP001447188"/>
    </source>
</evidence>
<keyword evidence="2" id="KW-0472">Membrane</keyword>
<feature type="transmembrane region" description="Helical" evidence="2">
    <location>
        <begin position="65"/>
        <end position="87"/>
    </location>
</feature>
<keyword evidence="2" id="KW-1133">Transmembrane helix</keyword>
<dbReference type="PANTHER" id="PTHR35041">
    <property type="entry name" value="MEDIATOR OF RNA POLYMERASE II TRANSCRIPTION SUBUNIT 1"/>
    <property type="match status" value="1"/>
</dbReference>
<evidence type="ECO:0000313" key="3">
    <source>
        <dbReference type="EMBL" id="KAL0635166.1"/>
    </source>
</evidence>
<feature type="compositionally biased region" description="Basic and acidic residues" evidence="1">
    <location>
        <begin position="1"/>
        <end position="13"/>
    </location>
</feature>